<name>A0ABT7XSR0_9NEIS</name>
<sequence length="580" mass="64302">MKNIGNFLRKYRPSLLVAFVFLFFTLTSFSIYLTRTLNDDINNHILAGDMFGVPSELREHGVKPLYYGPGQTGWDGQFYYYIANDILALKDTANHIDAPSYRYQRVGLSLFVAIVSAITGNNWVSPSTFFVSYFCLLLVATLVGASLFVRFGLSPFLILLWSLSVGTQITLFNALPDAAADAFLIIALWLAVSGRLGWSTIPFVLSSLSREVYVLFPSFIAFFYLFQSIKTKEDQRGWKLINGLSHFFVRSNYIFLLLPGIVAICWRLYISNHFGVTPSSQAQGILGTPFVAWFKYLLSGVSDNHILVGSGFPSYAEAGSLILFIMVLGAALFSAWKLINNRVLSSTPELGGIALATGSLVALYVCFGPTVMSHYTGYFKALSVFSFLIPLLLASIAVSRLEKLGIYSLLLLSLFFSTFYNMKVRILPFDIYSDEIIKMSAISNHPPIKCFNDYDAEIKINSVTINKGSTISNYIGRGTQIVVDLDLKNTGDNPFWSTNNIGGVFMSYQWVDSERRVLLDGVRSVIPGGLLPGQTKRVSVISSFPADSDASLMLSPVQEGCAWFYQANPKVSGEFKISVK</sequence>
<comment type="caution">
    <text evidence="2">The sequence shown here is derived from an EMBL/GenBank/DDBJ whole genome shotgun (WGS) entry which is preliminary data.</text>
</comment>
<accession>A0ABT7XSR0</accession>
<keyword evidence="3" id="KW-1185">Reference proteome</keyword>
<gene>
    <name evidence="2" type="ORF">QU481_18445</name>
</gene>
<feature type="transmembrane region" description="Helical" evidence="1">
    <location>
        <begin position="130"/>
        <end position="149"/>
    </location>
</feature>
<dbReference type="EMBL" id="JAUEDK010000044">
    <property type="protein sequence ID" value="MDN0076830.1"/>
    <property type="molecule type" value="Genomic_DNA"/>
</dbReference>
<feature type="transmembrane region" description="Helical" evidence="1">
    <location>
        <begin position="212"/>
        <end position="229"/>
    </location>
</feature>
<keyword evidence="1" id="KW-0812">Transmembrane</keyword>
<feature type="transmembrane region" description="Helical" evidence="1">
    <location>
        <begin position="249"/>
        <end position="270"/>
    </location>
</feature>
<organism evidence="2 3">
    <name type="scientific">Crenobacter oryzisoli</name>
    <dbReference type="NCBI Taxonomy" id="3056844"/>
    <lineage>
        <taxon>Bacteria</taxon>
        <taxon>Pseudomonadati</taxon>
        <taxon>Pseudomonadota</taxon>
        <taxon>Betaproteobacteria</taxon>
        <taxon>Neisseriales</taxon>
        <taxon>Neisseriaceae</taxon>
        <taxon>Crenobacter</taxon>
    </lineage>
</organism>
<dbReference type="RefSeq" id="WP_289831468.1">
    <property type="nucleotide sequence ID" value="NZ_JAUEDK010000044.1"/>
</dbReference>
<feature type="transmembrane region" description="Helical" evidence="1">
    <location>
        <begin position="106"/>
        <end position="124"/>
    </location>
</feature>
<keyword evidence="1" id="KW-0472">Membrane</keyword>
<protein>
    <recommendedName>
        <fullName evidence="4">Glycosyltransferase RgtA/B/C/D-like domain-containing protein</fullName>
    </recommendedName>
</protein>
<evidence type="ECO:0000313" key="3">
    <source>
        <dbReference type="Proteomes" id="UP001168540"/>
    </source>
</evidence>
<keyword evidence="1" id="KW-1133">Transmembrane helix</keyword>
<feature type="transmembrane region" description="Helical" evidence="1">
    <location>
        <begin position="182"/>
        <end position="205"/>
    </location>
</feature>
<feature type="transmembrane region" description="Helical" evidence="1">
    <location>
        <begin position="15"/>
        <end position="34"/>
    </location>
</feature>
<feature type="transmembrane region" description="Helical" evidence="1">
    <location>
        <begin position="156"/>
        <end position="176"/>
    </location>
</feature>
<evidence type="ECO:0000256" key="1">
    <source>
        <dbReference type="SAM" id="Phobius"/>
    </source>
</evidence>
<reference evidence="2" key="1">
    <citation type="submission" date="2023-06" db="EMBL/GenBank/DDBJ databases">
        <authorList>
            <person name="Zhang S."/>
        </authorList>
    </citation>
    <scope>NUCLEOTIDE SEQUENCE</scope>
    <source>
        <strain evidence="2">SG2303</strain>
    </source>
</reference>
<evidence type="ECO:0008006" key="4">
    <source>
        <dbReference type="Google" id="ProtNLM"/>
    </source>
</evidence>
<evidence type="ECO:0000313" key="2">
    <source>
        <dbReference type="EMBL" id="MDN0076830.1"/>
    </source>
</evidence>
<feature type="transmembrane region" description="Helical" evidence="1">
    <location>
        <begin position="404"/>
        <end position="422"/>
    </location>
</feature>
<proteinExistence type="predicted"/>
<feature type="transmembrane region" description="Helical" evidence="1">
    <location>
        <begin position="378"/>
        <end position="397"/>
    </location>
</feature>
<feature type="transmembrane region" description="Helical" evidence="1">
    <location>
        <begin position="350"/>
        <end position="372"/>
    </location>
</feature>
<feature type="transmembrane region" description="Helical" evidence="1">
    <location>
        <begin position="318"/>
        <end position="338"/>
    </location>
</feature>
<dbReference type="Proteomes" id="UP001168540">
    <property type="component" value="Unassembled WGS sequence"/>
</dbReference>